<dbReference type="AlphaFoldDB" id="A0A183IWR3"/>
<evidence type="ECO:0000313" key="3">
    <source>
        <dbReference type="WBParaSite" id="SBAD_0000835901-mRNA-1"/>
    </source>
</evidence>
<evidence type="ECO:0000313" key="1">
    <source>
        <dbReference type="EMBL" id="VDP15196.1"/>
    </source>
</evidence>
<sequence>MANASYSEYPCRSKGTRNRCDVCQRVAIGLRSFCRCKITSIRCSCDSKDIYWCQHVVALTLFRIRQPESVVLRLPISESLYQMNRDQLQKFVQYLLSQHHTEVLATAQHLADEILRRDSDINSIMGAPDPTAGSNVNADHRWFLDESQICSMVRNCMSQVSCSEQLQSLFGKVREMLSQGDANGPRILRLITDQFLANHCLSSIRSTSSYQSPQLSEKCQQLWDQLGELPFTCALWVCIVLNPYCNAEQKSEWQETLKRWVNTLTCPPENAICLTNQLFCDEHGTIV</sequence>
<gene>
    <name evidence="1" type="ORF">SBAD_LOCUS8060</name>
</gene>
<organism evidence="3">
    <name type="scientific">Soboliphyme baturini</name>
    <dbReference type="NCBI Taxonomy" id="241478"/>
    <lineage>
        <taxon>Eukaryota</taxon>
        <taxon>Metazoa</taxon>
        <taxon>Ecdysozoa</taxon>
        <taxon>Nematoda</taxon>
        <taxon>Enoplea</taxon>
        <taxon>Dorylaimia</taxon>
        <taxon>Dioctophymatida</taxon>
        <taxon>Dioctophymatoidea</taxon>
        <taxon>Soboliphymatidae</taxon>
        <taxon>Soboliphyme</taxon>
    </lineage>
</organism>
<keyword evidence="2" id="KW-1185">Reference proteome</keyword>
<reference evidence="1 2" key="2">
    <citation type="submission" date="2018-11" db="EMBL/GenBank/DDBJ databases">
        <authorList>
            <consortium name="Pathogen Informatics"/>
        </authorList>
    </citation>
    <scope>NUCLEOTIDE SEQUENCE [LARGE SCALE GENOMIC DNA]</scope>
</reference>
<dbReference type="OrthoDB" id="10013584at2759"/>
<dbReference type="Proteomes" id="UP000270296">
    <property type="component" value="Unassembled WGS sequence"/>
</dbReference>
<dbReference type="EMBL" id="UZAM01011209">
    <property type="protein sequence ID" value="VDP15196.1"/>
    <property type="molecule type" value="Genomic_DNA"/>
</dbReference>
<dbReference type="WBParaSite" id="SBAD_0000835901-mRNA-1">
    <property type="protein sequence ID" value="SBAD_0000835901-mRNA-1"/>
    <property type="gene ID" value="SBAD_0000835901"/>
</dbReference>
<name>A0A183IWR3_9BILA</name>
<dbReference type="PANTHER" id="PTHR22619:SF0">
    <property type="entry name" value="ZINC FINGER SWIM DOMAIN-CONTAINING PROTEIN 6-LIKE PROTEIN"/>
    <property type="match status" value="1"/>
</dbReference>
<accession>A0A183IWR3</accession>
<protein>
    <submittedName>
        <fullName evidence="3">SWIM-type domain-containing protein</fullName>
    </submittedName>
</protein>
<dbReference type="PANTHER" id="PTHR22619">
    <property type="entry name" value="ZINC FINGER SWIM DOMAIN CONTAINING PROTEIN 4, 5, 6"/>
    <property type="match status" value="1"/>
</dbReference>
<reference evidence="3" key="1">
    <citation type="submission" date="2016-06" db="UniProtKB">
        <authorList>
            <consortium name="WormBaseParasite"/>
        </authorList>
    </citation>
    <scope>IDENTIFICATION</scope>
</reference>
<proteinExistence type="predicted"/>
<evidence type="ECO:0000313" key="2">
    <source>
        <dbReference type="Proteomes" id="UP000270296"/>
    </source>
</evidence>
<dbReference type="GO" id="GO:0031462">
    <property type="term" value="C:Cul2-RING ubiquitin ligase complex"/>
    <property type="evidence" value="ECO:0007669"/>
    <property type="project" value="TreeGrafter"/>
</dbReference>